<dbReference type="Pfam" id="PF13185">
    <property type="entry name" value="GAF_2"/>
    <property type="match status" value="1"/>
</dbReference>
<dbReference type="Pfam" id="PF08448">
    <property type="entry name" value="PAS_4"/>
    <property type="match status" value="1"/>
</dbReference>
<evidence type="ECO:0000313" key="4">
    <source>
        <dbReference type="EMBL" id="MFE5983656.1"/>
    </source>
</evidence>
<keyword evidence="5" id="KW-1185">Reference proteome</keyword>
<keyword evidence="1" id="KW-0378">Hydrolase</keyword>
<evidence type="ECO:0000256" key="1">
    <source>
        <dbReference type="ARBA" id="ARBA00022801"/>
    </source>
</evidence>
<protein>
    <submittedName>
        <fullName evidence="4">SpoIIE family protein phosphatase</fullName>
    </submittedName>
</protein>
<dbReference type="InterPro" id="IPR035965">
    <property type="entry name" value="PAS-like_dom_sf"/>
</dbReference>
<dbReference type="PANTHER" id="PTHR43156">
    <property type="entry name" value="STAGE II SPORULATION PROTEIN E-RELATED"/>
    <property type="match status" value="1"/>
</dbReference>
<feature type="compositionally biased region" description="Low complexity" evidence="2">
    <location>
        <begin position="295"/>
        <end position="325"/>
    </location>
</feature>
<dbReference type="SUPFAM" id="SSF55785">
    <property type="entry name" value="PYP-like sensor domain (PAS domain)"/>
    <property type="match status" value="1"/>
</dbReference>
<proteinExistence type="predicted"/>
<gene>
    <name evidence="4" type="ORF">ACFQ63_28690</name>
</gene>
<dbReference type="RefSeq" id="WP_386253429.1">
    <property type="nucleotide sequence ID" value="NZ_JBHTRV010000026.1"/>
</dbReference>
<dbReference type="Gene3D" id="3.60.40.10">
    <property type="entry name" value="PPM-type phosphatase domain"/>
    <property type="match status" value="1"/>
</dbReference>
<reference evidence="4 5" key="1">
    <citation type="submission" date="2024-09" db="EMBL/GenBank/DDBJ databases">
        <title>The Natural Products Discovery Center: Release of the First 8490 Sequenced Strains for Exploring Actinobacteria Biosynthetic Diversity.</title>
        <authorList>
            <person name="Kalkreuter E."/>
            <person name="Kautsar S.A."/>
            <person name="Yang D."/>
            <person name="Bader C.D."/>
            <person name="Teijaro C.N."/>
            <person name="Fluegel L."/>
            <person name="Davis C.M."/>
            <person name="Simpson J.R."/>
            <person name="Lauterbach L."/>
            <person name="Steele A.D."/>
            <person name="Gui C."/>
            <person name="Meng S."/>
            <person name="Li G."/>
            <person name="Viehrig K."/>
            <person name="Ye F."/>
            <person name="Su P."/>
            <person name="Kiefer A.F."/>
            <person name="Nichols A."/>
            <person name="Cepeda A.J."/>
            <person name="Yan W."/>
            <person name="Fan B."/>
            <person name="Jiang Y."/>
            <person name="Adhikari A."/>
            <person name="Zheng C.-J."/>
            <person name="Schuster L."/>
            <person name="Cowan T.M."/>
            <person name="Smanski M.J."/>
            <person name="Chevrette M.G."/>
            <person name="De Carvalho L.P.S."/>
            <person name="Shen B."/>
        </authorList>
    </citation>
    <scope>NUCLEOTIDE SEQUENCE [LARGE SCALE GENOMIC DNA]</scope>
    <source>
        <strain evidence="4 5">NPDC056472</strain>
    </source>
</reference>
<dbReference type="InterPro" id="IPR013656">
    <property type="entry name" value="PAS_4"/>
</dbReference>
<dbReference type="SUPFAM" id="SSF55781">
    <property type="entry name" value="GAF domain-like"/>
    <property type="match status" value="2"/>
</dbReference>
<dbReference type="InterPro" id="IPR003018">
    <property type="entry name" value="GAF"/>
</dbReference>
<dbReference type="PANTHER" id="PTHR43156:SF2">
    <property type="entry name" value="STAGE II SPORULATION PROTEIN E"/>
    <property type="match status" value="1"/>
</dbReference>
<dbReference type="Proteomes" id="UP001600424">
    <property type="component" value="Unassembled WGS sequence"/>
</dbReference>
<comment type="caution">
    <text evidence="4">The sequence shown here is derived from an EMBL/GenBank/DDBJ whole genome shotgun (WGS) entry which is preliminary data.</text>
</comment>
<dbReference type="InterPro" id="IPR001932">
    <property type="entry name" value="PPM-type_phosphatase-like_dom"/>
</dbReference>
<accession>A0ABW6J1F4</accession>
<dbReference type="CDD" id="cd00130">
    <property type="entry name" value="PAS"/>
    <property type="match status" value="1"/>
</dbReference>
<sequence length="727" mass="76714">MRAAVPGDAEQPGEAGLLGTALVDTVRRTGASAGMLYLLDEATQTLGLAAFCGLPEEVVWPWHRVPLGAATPGSVAVREDRLVWVGSQEDMVRVYPRVAASAPYRFALAAAPLPGRSRCWGSLVLLWPASHPERASRRERGHISAEARGIAHALDQSPDPPQASEQPLRVSLTEPHPYAAGAPQAAVDYAERLPEGTLALDLEGRITFVNSAASALLGRAADRLLGARPWQSAPWLDQPAVEEHYRTAVISREPVEFTASDPSGRLLCFQLYPDASGISVRIVPAPAPLDPAPAPADDQPASAGPSRSSTPVSAASQPSSAAPRPTHTGRLYQLLHLASALTETVAVSDVVELVAGQVLPAFGADGLVLSAAEAGRLKITGWHGYDRQTIERLDGLPLGTDITPAGHVLSTGIPSFFGSAEELADEFPQAPLISGKHAWAFLPLLISGRPVGCCILSYDRPHTFTADERAVLTSLAGLIAQALDRAQLYDSAHGLALGLQETLLPHSLPAVPGLTMAARYLPASRGMDIGGDFYDVIRLDATTVAAVIGDVQGHNVSAAALMGQVRTAIRATAGAPPDQVLTHTNHVLMDLGTDLLVSTLYARIDLAHGQATLASAGHPPPLLHRPGQPGLVVDLDPGPLFGIDIDTPYPVTDLPLPPGSTLALYTDGLVEVPGTDPDRTAADLAEHLALQPTEDVENLIDHLIRRAWPTSRYTDDTALLLLRTADR</sequence>
<feature type="domain" description="PAS" evidence="3">
    <location>
        <begin position="191"/>
        <end position="226"/>
    </location>
</feature>
<dbReference type="InterPro" id="IPR000014">
    <property type="entry name" value="PAS"/>
</dbReference>
<organism evidence="4 5">
    <name type="scientific">Streptomyces wedmorensis</name>
    <dbReference type="NCBI Taxonomy" id="43759"/>
    <lineage>
        <taxon>Bacteria</taxon>
        <taxon>Bacillati</taxon>
        <taxon>Actinomycetota</taxon>
        <taxon>Actinomycetes</taxon>
        <taxon>Kitasatosporales</taxon>
        <taxon>Streptomycetaceae</taxon>
        <taxon>Streptomyces</taxon>
    </lineage>
</organism>
<dbReference type="SMART" id="SM00091">
    <property type="entry name" value="PAS"/>
    <property type="match status" value="1"/>
</dbReference>
<dbReference type="PROSITE" id="PS50112">
    <property type="entry name" value="PAS"/>
    <property type="match status" value="1"/>
</dbReference>
<name>A0ABW6J1F4_STRWE</name>
<dbReference type="Gene3D" id="3.30.450.20">
    <property type="entry name" value="PAS domain"/>
    <property type="match status" value="1"/>
</dbReference>
<evidence type="ECO:0000259" key="3">
    <source>
        <dbReference type="PROSITE" id="PS50112"/>
    </source>
</evidence>
<dbReference type="Pfam" id="PF07228">
    <property type="entry name" value="SpoIIE"/>
    <property type="match status" value="1"/>
</dbReference>
<dbReference type="SMART" id="SM00331">
    <property type="entry name" value="PP2C_SIG"/>
    <property type="match status" value="1"/>
</dbReference>
<dbReference type="EMBL" id="JBHTRV010000026">
    <property type="protein sequence ID" value="MFE5983656.1"/>
    <property type="molecule type" value="Genomic_DNA"/>
</dbReference>
<dbReference type="InterPro" id="IPR052016">
    <property type="entry name" value="Bact_Sigma-Reg"/>
</dbReference>
<evidence type="ECO:0000256" key="2">
    <source>
        <dbReference type="SAM" id="MobiDB-lite"/>
    </source>
</evidence>
<feature type="region of interest" description="Disordered" evidence="2">
    <location>
        <begin position="289"/>
        <end position="326"/>
    </location>
</feature>
<dbReference type="Gene3D" id="3.30.450.40">
    <property type="match status" value="2"/>
</dbReference>
<evidence type="ECO:0000313" key="5">
    <source>
        <dbReference type="Proteomes" id="UP001600424"/>
    </source>
</evidence>
<dbReference type="SMART" id="SM00065">
    <property type="entry name" value="GAF"/>
    <property type="match status" value="1"/>
</dbReference>
<dbReference type="SUPFAM" id="SSF81606">
    <property type="entry name" value="PP2C-like"/>
    <property type="match status" value="1"/>
</dbReference>
<dbReference type="InterPro" id="IPR036457">
    <property type="entry name" value="PPM-type-like_dom_sf"/>
</dbReference>
<dbReference type="InterPro" id="IPR029016">
    <property type="entry name" value="GAF-like_dom_sf"/>
</dbReference>